<dbReference type="InterPro" id="IPR012340">
    <property type="entry name" value="NA-bd_OB-fold"/>
</dbReference>
<feature type="domain" description="RNB" evidence="1">
    <location>
        <begin position="275"/>
        <end position="565"/>
    </location>
</feature>
<dbReference type="Pfam" id="PF25255">
    <property type="entry name" value="WHD_RNase_II"/>
    <property type="match status" value="1"/>
</dbReference>
<evidence type="ECO:0000313" key="2">
    <source>
        <dbReference type="EMBL" id="AFZ14588.1"/>
    </source>
</evidence>
<reference evidence="2 3" key="1">
    <citation type="submission" date="2012-06" db="EMBL/GenBank/DDBJ databases">
        <title>Finished chromosome of genome of Crinalium epipsammum PCC 9333.</title>
        <authorList>
            <consortium name="US DOE Joint Genome Institute"/>
            <person name="Gugger M."/>
            <person name="Coursin T."/>
            <person name="Rippka R."/>
            <person name="Tandeau De Marsac N."/>
            <person name="Huntemann M."/>
            <person name="Wei C.-L."/>
            <person name="Han J."/>
            <person name="Detter J.C."/>
            <person name="Han C."/>
            <person name="Tapia R."/>
            <person name="Davenport K."/>
            <person name="Daligault H."/>
            <person name="Erkkila T."/>
            <person name="Gu W."/>
            <person name="Munk A.C.C."/>
            <person name="Teshima H."/>
            <person name="Xu Y."/>
            <person name="Chain P."/>
            <person name="Chen A."/>
            <person name="Krypides N."/>
            <person name="Mavromatis K."/>
            <person name="Markowitz V."/>
            <person name="Szeto E."/>
            <person name="Ivanova N."/>
            <person name="Mikhailova N."/>
            <person name="Ovchinnikova G."/>
            <person name="Pagani I."/>
            <person name="Pati A."/>
            <person name="Goodwin L."/>
            <person name="Peters L."/>
            <person name="Pitluck S."/>
            <person name="Woyke T."/>
            <person name="Kerfeld C."/>
        </authorList>
    </citation>
    <scope>NUCLEOTIDE SEQUENCE [LARGE SCALE GENOMIC DNA]</scope>
    <source>
        <strain evidence="2 3">PCC 9333</strain>
    </source>
</reference>
<dbReference type="Proteomes" id="UP000010472">
    <property type="component" value="Chromosome"/>
</dbReference>
<evidence type="ECO:0000313" key="3">
    <source>
        <dbReference type="Proteomes" id="UP000010472"/>
    </source>
</evidence>
<dbReference type="EMBL" id="CP003620">
    <property type="protein sequence ID" value="AFZ14588.1"/>
    <property type="molecule type" value="Genomic_DNA"/>
</dbReference>
<evidence type="ECO:0000259" key="1">
    <source>
        <dbReference type="SMART" id="SM00955"/>
    </source>
</evidence>
<keyword evidence="2" id="KW-0378">Hydrolase</keyword>
<dbReference type="GO" id="GO:0006402">
    <property type="term" value="P:mRNA catabolic process"/>
    <property type="evidence" value="ECO:0007669"/>
    <property type="project" value="TreeGrafter"/>
</dbReference>
<accession>K9W2L8</accession>
<proteinExistence type="predicted"/>
<dbReference type="InterPro" id="IPR057324">
    <property type="entry name" value="WH_RNase_II"/>
</dbReference>
<gene>
    <name evidence="2" type="ORF">Cri9333_3778</name>
</gene>
<dbReference type="Gene3D" id="1.10.10.10">
    <property type="entry name" value="Winged helix-like DNA-binding domain superfamily/Winged helix DNA-binding domain"/>
    <property type="match status" value="1"/>
</dbReference>
<dbReference type="STRING" id="1173022.Cri9333_3778"/>
<dbReference type="InterPro" id="IPR050180">
    <property type="entry name" value="RNR_Ribonuclease"/>
</dbReference>
<organism evidence="2 3">
    <name type="scientific">Crinalium epipsammum PCC 9333</name>
    <dbReference type="NCBI Taxonomy" id="1173022"/>
    <lineage>
        <taxon>Bacteria</taxon>
        <taxon>Bacillati</taxon>
        <taxon>Cyanobacteriota</taxon>
        <taxon>Cyanophyceae</taxon>
        <taxon>Gomontiellales</taxon>
        <taxon>Gomontiellaceae</taxon>
        <taxon>Crinalium</taxon>
    </lineage>
</organism>
<dbReference type="InterPro" id="IPR056403">
    <property type="entry name" value="RNase_II_barrel"/>
</dbReference>
<dbReference type="PANTHER" id="PTHR23355:SF42">
    <property type="entry name" value="RIBONUCLEASE II, CHLOROPLASTIC_MITOCHONDRIAL"/>
    <property type="match status" value="1"/>
</dbReference>
<dbReference type="SUPFAM" id="SSF50249">
    <property type="entry name" value="Nucleic acid-binding proteins"/>
    <property type="match status" value="1"/>
</dbReference>
<dbReference type="Pfam" id="PF23161">
    <property type="entry name" value="HTH_RNase_II"/>
    <property type="match status" value="1"/>
</dbReference>
<sequence>MLINTEPGISKLVEKGTLIEFWQNGERRLAVIDRPEGKKHWIAIDVRSQSHTLHPRKITYEVKGQTYKPSDIPSFLAEVQPLLDPSSVEVAWELLVEDGETFDPATLASILFSDQSPVYCYAAYLLLSEDKIYFKNKGDGYEPRSANQVAELKHQLEVGEQRRREQEEFLTRIQQALSGEVVHWQDSDRTRLDAVERFALQPETASRPAQDILAAIGRPQNAQSAFDFLVDIGLWSPHENLSLRRSQIPVQFSNKVVEVTQLMVENPPADPDSNRLDLTHLKVYTIDDESTQEIDDGLSVETSSDGRQRLWIHIADPSRLVSPGDDLDLEARRRTTTLYLPTGMIPMFPPDLATGPMSLVQGKLCYALSFGVILDESGGVEEYRIHPTSVKPTYRLTYEDVDEMLQLGVQAEPEIADIAALARLRQSWRQSQGSINISMPEASIKVYGDEITINVLEDSPSRQLVAEMMILAGEVAGRYGQDHQLPLLYRSQPQPELPPQEELLQLPAGPVRFCAMRRCMPRSEMSVTPARHASLGLETYTQVTSPIRRYSDLLAHFQIKAHLRGEPLPFSAEKLQEIVLSVSSSAYEATLVERQTNRYWGLEYLRRNAGEVWQAQMLRWLREDDNLGLILLEDLGLELAMRFKRSLHPGDRLEVQVSHADPRQDVIHLRESVNHEAQLTINN</sequence>
<dbReference type="Pfam" id="PF23163">
    <property type="entry name" value="CSD_RNase_II"/>
    <property type="match status" value="1"/>
</dbReference>
<keyword evidence="3" id="KW-1185">Reference proteome</keyword>
<dbReference type="GO" id="GO:0003723">
    <property type="term" value="F:RNA binding"/>
    <property type="evidence" value="ECO:0007669"/>
    <property type="project" value="InterPro"/>
</dbReference>
<dbReference type="InterPro" id="IPR036388">
    <property type="entry name" value="WH-like_DNA-bd_sf"/>
</dbReference>
<protein>
    <submittedName>
        <fullName evidence="2">Exoribonuclease II</fullName>
        <ecNumber evidence="2">3.1.13.1</ecNumber>
    </submittedName>
</protein>
<dbReference type="eggNOG" id="COG0557">
    <property type="taxonomic scope" value="Bacteria"/>
</dbReference>
<dbReference type="InterPro" id="IPR001900">
    <property type="entry name" value="RNase_II/R"/>
</dbReference>
<name>K9W2L8_9CYAN</name>
<dbReference type="SMART" id="SM00955">
    <property type="entry name" value="RNB"/>
    <property type="match status" value="1"/>
</dbReference>
<dbReference type="PANTHER" id="PTHR23355">
    <property type="entry name" value="RIBONUCLEASE"/>
    <property type="match status" value="1"/>
</dbReference>
<dbReference type="KEGG" id="cep:Cri9333_3778"/>
<dbReference type="EC" id="3.1.13.1" evidence="2"/>
<dbReference type="PATRIC" id="fig|1173022.3.peg.4063"/>
<dbReference type="HOGENOM" id="CLU_015903_1_0_3"/>
<dbReference type="InterPro" id="IPR056404">
    <property type="entry name" value="HTH_RNase_II"/>
</dbReference>
<dbReference type="AlphaFoldDB" id="K9W2L8"/>
<dbReference type="GO" id="GO:0000932">
    <property type="term" value="C:P-body"/>
    <property type="evidence" value="ECO:0007669"/>
    <property type="project" value="TreeGrafter"/>
</dbReference>
<dbReference type="Pfam" id="PF00773">
    <property type="entry name" value="RNB"/>
    <property type="match status" value="1"/>
</dbReference>
<dbReference type="GO" id="GO:0008859">
    <property type="term" value="F:exoribonuclease II activity"/>
    <property type="evidence" value="ECO:0007669"/>
    <property type="project" value="UniProtKB-EC"/>
</dbReference>